<evidence type="ECO:0000313" key="1">
    <source>
        <dbReference type="EMBL" id="ETV99531.1"/>
    </source>
</evidence>
<gene>
    <name evidence="1" type="ORF">H310_08195</name>
</gene>
<dbReference type="AlphaFoldDB" id="A0A024U0W2"/>
<dbReference type="GeneID" id="20085245"/>
<sequence>MFHVDDRRDRSKINQRKYRAMMKESNAQLAANTHELELYNVRLEARLCMLRDFIGVSDCIASVNRYMQTFERGCASAVCRQDTDTYVALLREQEASIRTLCAPHVEFDGKVEWDNQIGRWVTSKQFGVDELVHRWVACRALFESVGCIECSEVDVLSITSDIFMLQTTTVKHIRVTETTLRQLFPHLDQDLAHKLIQSPGLRIPIRLVFTFDVASRLVTRLDVHSNVVVALMDTLQSAQCACDALHGAFLDHQNVVFHP</sequence>
<reference evidence="1" key="1">
    <citation type="submission" date="2013-12" db="EMBL/GenBank/DDBJ databases">
        <title>The Genome Sequence of Aphanomyces invadans NJM9701.</title>
        <authorList>
            <consortium name="The Broad Institute Genomics Platform"/>
            <person name="Russ C."/>
            <person name="Tyler B."/>
            <person name="van West P."/>
            <person name="Dieguez-Uribeondo J."/>
            <person name="Young S.K."/>
            <person name="Zeng Q."/>
            <person name="Gargeya S."/>
            <person name="Fitzgerald M."/>
            <person name="Abouelleil A."/>
            <person name="Alvarado L."/>
            <person name="Chapman S.B."/>
            <person name="Gainer-Dewar J."/>
            <person name="Goldberg J."/>
            <person name="Griggs A."/>
            <person name="Gujja S."/>
            <person name="Hansen M."/>
            <person name="Howarth C."/>
            <person name="Imamovic A."/>
            <person name="Ireland A."/>
            <person name="Larimer J."/>
            <person name="McCowan C."/>
            <person name="Murphy C."/>
            <person name="Pearson M."/>
            <person name="Poon T.W."/>
            <person name="Priest M."/>
            <person name="Roberts A."/>
            <person name="Saif S."/>
            <person name="Shea T."/>
            <person name="Sykes S."/>
            <person name="Wortman J."/>
            <person name="Nusbaum C."/>
            <person name="Birren B."/>
        </authorList>
    </citation>
    <scope>NUCLEOTIDE SEQUENCE [LARGE SCALE GENOMIC DNA]</scope>
    <source>
        <strain evidence="1">NJM9701</strain>
    </source>
</reference>
<dbReference type="VEuPathDB" id="FungiDB:H310_08195"/>
<protein>
    <recommendedName>
        <fullName evidence="2">BZIP domain-containing protein</fullName>
    </recommendedName>
</protein>
<dbReference type="EMBL" id="KI913967">
    <property type="protein sequence ID" value="ETV99531.1"/>
    <property type="molecule type" value="Genomic_DNA"/>
</dbReference>
<organism evidence="1">
    <name type="scientific">Aphanomyces invadans</name>
    <dbReference type="NCBI Taxonomy" id="157072"/>
    <lineage>
        <taxon>Eukaryota</taxon>
        <taxon>Sar</taxon>
        <taxon>Stramenopiles</taxon>
        <taxon>Oomycota</taxon>
        <taxon>Saprolegniomycetes</taxon>
        <taxon>Saprolegniales</taxon>
        <taxon>Verrucalvaceae</taxon>
        <taxon>Aphanomyces</taxon>
    </lineage>
</organism>
<name>A0A024U0W2_9STRA</name>
<proteinExistence type="predicted"/>
<evidence type="ECO:0008006" key="2">
    <source>
        <dbReference type="Google" id="ProtNLM"/>
    </source>
</evidence>
<dbReference type="RefSeq" id="XP_008872087.1">
    <property type="nucleotide sequence ID" value="XM_008873865.1"/>
</dbReference>
<dbReference type="OrthoDB" id="99097at2759"/>
<accession>A0A024U0W2</accession>